<sequence>MLENFREANENDDHHYNYRSDTRGGVVSAYIHNDIKHYPIVQLTYEEGNNYLWIHLERLALNIGVVYKLGHTNLENFLKIYGKQLQQRKRSIIFGDFNIDLLTRDKSLTKYRQTIKESGYELLNKINKDYCTRDSGTKKSIIDHLSTNLKCEPFNLAITNSSMSDHKQIFLQLNRYKPPRKIRTVYEAIDYKKFHAEIESCGLKDAADNYEDFELKLKQCKAHNRVLKTKILNTPKKRLD</sequence>
<organism evidence="1 2">
    <name type="scientific">Euphydryas editha</name>
    <name type="common">Edith's checkerspot</name>
    <dbReference type="NCBI Taxonomy" id="104508"/>
    <lineage>
        <taxon>Eukaryota</taxon>
        <taxon>Metazoa</taxon>
        <taxon>Ecdysozoa</taxon>
        <taxon>Arthropoda</taxon>
        <taxon>Hexapoda</taxon>
        <taxon>Insecta</taxon>
        <taxon>Pterygota</taxon>
        <taxon>Neoptera</taxon>
        <taxon>Endopterygota</taxon>
        <taxon>Lepidoptera</taxon>
        <taxon>Glossata</taxon>
        <taxon>Ditrysia</taxon>
        <taxon>Papilionoidea</taxon>
        <taxon>Nymphalidae</taxon>
        <taxon>Nymphalinae</taxon>
        <taxon>Euphydryas</taxon>
    </lineage>
</organism>
<dbReference type="EMBL" id="CAKOGL010000013">
    <property type="protein sequence ID" value="CAH2093499.1"/>
    <property type="molecule type" value="Genomic_DNA"/>
</dbReference>
<accession>A0AAU9U0W1</accession>
<dbReference type="Proteomes" id="UP001153954">
    <property type="component" value="Unassembled WGS sequence"/>
</dbReference>
<evidence type="ECO:0008006" key="3">
    <source>
        <dbReference type="Google" id="ProtNLM"/>
    </source>
</evidence>
<name>A0AAU9U0W1_EUPED</name>
<protein>
    <recommendedName>
        <fullName evidence="3">Endonuclease/exonuclease/phosphatase domain-containing protein</fullName>
    </recommendedName>
</protein>
<dbReference type="SUPFAM" id="SSF56219">
    <property type="entry name" value="DNase I-like"/>
    <property type="match status" value="1"/>
</dbReference>
<dbReference type="InterPro" id="IPR036691">
    <property type="entry name" value="Endo/exonu/phosph_ase_sf"/>
</dbReference>
<reference evidence="1" key="1">
    <citation type="submission" date="2022-03" db="EMBL/GenBank/DDBJ databases">
        <authorList>
            <person name="Tunstrom K."/>
        </authorList>
    </citation>
    <scope>NUCLEOTIDE SEQUENCE</scope>
</reference>
<comment type="caution">
    <text evidence="1">The sequence shown here is derived from an EMBL/GenBank/DDBJ whole genome shotgun (WGS) entry which is preliminary data.</text>
</comment>
<dbReference type="AlphaFoldDB" id="A0AAU9U0W1"/>
<evidence type="ECO:0000313" key="2">
    <source>
        <dbReference type="Proteomes" id="UP001153954"/>
    </source>
</evidence>
<evidence type="ECO:0000313" key="1">
    <source>
        <dbReference type="EMBL" id="CAH2093499.1"/>
    </source>
</evidence>
<keyword evidence="2" id="KW-1185">Reference proteome</keyword>
<gene>
    <name evidence="1" type="ORF">EEDITHA_LOCUS9159</name>
</gene>
<proteinExistence type="predicted"/>
<dbReference type="Gene3D" id="3.60.10.10">
    <property type="entry name" value="Endonuclease/exonuclease/phosphatase"/>
    <property type="match status" value="1"/>
</dbReference>